<reference evidence="2" key="1">
    <citation type="submission" date="2023-10" db="EMBL/GenBank/DDBJ databases">
        <authorList>
            <person name="Chen Y."/>
            <person name="Shah S."/>
            <person name="Dougan E. K."/>
            <person name="Thang M."/>
            <person name="Chan C."/>
        </authorList>
    </citation>
    <scope>NUCLEOTIDE SEQUENCE [LARGE SCALE GENOMIC DNA]</scope>
</reference>
<sequence>AFAARAAIFLAGVAAPTLAMVWRACSVCALLTPLALIVLTVQFARWHRSLTGEPLAVIDWFWLVCFRLLQPRDGTKLVPGRDFRVPSSLEGKVAMITGSTQGIGLGMAKRFHGLGADAVLSGRSAKSCSKAVAEVRIATDRWGRTACFPVDQA</sequence>
<dbReference type="SUPFAM" id="SSF51735">
    <property type="entry name" value="NAD(P)-binding Rossmann-fold domains"/>
    <property type="match status" value="1"/>
</dbReference>
<dbReference type="InterPro" id="IPR036291">
    <property type="entry name" value="NAD(P)-bd_dom_sf"/>
</dbReference>
<evidence type="ECO:0000313" key="2">
    <source>
        <dbReference type="EMBL" id="CAK0814726.1"/>
    </source>
</evidence>
<name>A0ABN9RAA4_9DINO</name>
<keyword evidence="1" id="KW-0812">Transmembrane</keyword>
<keyword evidence="1" id="KW-0472">Membrane</keyword>
<feature type="non-terminal residue" evidence="2">
    <location>
        <position position="153"/>
    </location>
</feature>
<evidence type="ECO:0008006" key="4">
    <source>
        <dbReference type="Google" id="ProtNLM"/>
    </source>
</evidence>
<dbReference type="Pfam" id="PF00106">
    <property type="entry name" value="adh_short"/>
    <property type="match status" value="1"/>
</dbReference>
<accession>A0ABN9RAA4</accession>
<dbReference type="Gene3D" id="3.40.50.720">
    <property type="entry name" value="NAD(P)-binding Rossmann-like Domain"/>
    <property type="match status" value="1"/>
</dbReference>
<comment type="caution">
    <text evidence="2">The sequence shown here is derived from an EMBL/GenBank/DDBJ whole genome shotgun (WGS) entry which is preliminary data.</text>
</comment>
<keyword evidence="3" id="KW-1185">Reference proteome</keyword>
<proteinExistence type="predicted"/>
<gene>
    <name evidence="2" type="ORF">PCOR1329_LOCUS18244</name>
</gene>
<dbReference type="EMBL" id="CAUYUJ010005722">
    <property type="protein sequence ID" value="CAK0814726.1"/>
    <property type="molecule type" value="Genomic_DNA"/>
</dbReference>
<evidence type="ECO:0000256" key="1">
    <source>
        <dbReference type="SAM" id="Phobius"/>
    </source>
</evidence>
<organism evidence="2 3">
    <name type="scientific">Prorocentrum cordatum</name>
    <dbReference type="NCBI Taxonomy" id="2364126"/>
    <lineage>
        <taxon>Eukaryota</taxon>
        <taxon>Sar</taxon>
        <taxon>Alveolata</taxon>
        <taxon>Dinophyceae</taxon>
        <taxon>Prorocentrales</taxon>
        <taxon>Prorocentraceae</taxon>
        <taxon>Prorocentrum</taxon>
    </lineage>
</organism>
<keyword evidence="1" id="KW-1133">Transmembrane helix</keyword>
<evidence type="ECO:0000313" key="3">
    <source>
        <dbReference type="Proteomes" id="UP001189429"/>
    </source>
</evidence>
<feature type="non-terminal residue" evidence="2">
    <location>
        <position position="1"/>
    </location>
</feature>
<protein>
    <recommendedName>
        <fullName evidence="4">SDR family NAD(P)-dependent oxidoreductase</fullName>
    </recommendedName>
</protein>
<dbReference type="InterPro" id="IPR002347">
    <property type="entry name" value="SDR_fam"/>
</dbReference>
<dbReference type="Proteomes" id="UP001189429">
    <property type="component" value="Unassembled WGS sequence"/>
</dbReference>
<feature type="transmembrane region" description="Helical" evidence="1">
    <location>
        <begin position="20"/>
        <end position="41"/>
    </location>
</feature>